<name>A0A6L5YUZ5_9FIRM</name>
<dbReference type="EMBL" id="VUNI01000034">
    <property type="protein sequence ID" value="MST75997.1"/>
    <property type="molecule type" value="Genomic_DNA"/>
</dbReference>
<dbReference type="AlphaFoldDB" id="A0A6L5YUZ5"/>
<evidence type="ECO:0000313" key="1">
    <source>
        <dbReference type="EMBL" id="MST75997.1"/>
    </source>
</evidence>
<organism evidence="1 2">
    <name type="scientific">Roseburia porci</name>
    <dbReference type="NCBI Taxonomy" id="2605790"/>
    <lineage>
        <taxon>Bacteria</taxon>
        <taxon>Bacillati</taxon>
        <taxon>Bacillota</taxon>
        <taxon>Clostridia</taxon>
        <taxon>Lachnospirales</taxon>
        <taxon>Lachnospiraceae</taxon>
        <taxon>Roseburia</taxon>
    </lineage>
</organism>
<evidence type="ECO:0000313" key="2">
    <source>
        <dbReference type="Proteomes" id="UP000474024"/>
    </source>
</evidence>
<dbReference type="Proteomes" id="UP000474024">
    <property type="component" value="Unassembled WGS sequence"/>
</dbReference>
<gene>
    <name evidence="1" type="ORF">FYJ75_13545</name>
</gene>
<reference evidence="1 2" key="1">
    <citation type="submission" date="2019-08" db="EMBL/GenBank/DDBJ databases">
        <title>In-depth cultivation of the pig gut microbiome towards novel bacterial diversity and tailored functional studies.</title>
        <authorList>
            <person name="Wylensek D."/>
            <person name="Hitch T.C.A."/>
            <person name="Clavel T."/>
        </authorList>
    </citation>
    <scope>NUCLEOTIDE SEQUENCE [LARGE SCALE GENOMIC DNA]</scope>
    <source>
        <strain evidence="1 2">MUC/MUC-530-WT-4D</strain>
    </source>
</reference>
<keyword evidence="2" id="KW-1185">Reference proteome</keyword>
<comment type="caution">
    <text evidence="1">The sequence shown here is derived from an EMBL/GenBank/DDBJ whole genome shotgun (WGS) entry which is preliminary data.</text>
</comment>
<protein>
    <submittedName>
        <fullName evidence="1">Uncharacterized protein</fullName>
    </submittedName>
</protein>
<sequence>MEKSDGVNGTFRLVTEKTSRMRGQNLSLFSVEREKAGITENKKNVALGRGIEQTIGYMLSTLWR</sequence>
<proteinExistence type="predicted"/>
<accession>A0A6L5YUZ5</accession>